<reference evidence="11" key="1">
    <citation type="submission" date="2017-12" db="EMBL/GenBank/DDBJ databases">
        <authorList>
            <person name="Thomas-White K."/>
            <person name="Wolfe A.J."/>
        </authorList>
    </citation>
    <scope>NUCLEOTIDE SEQUENCE</scope>
    <source>
        <strain evidence="11">UMB0763</strain>
    </source>
</reference>
<proteinExistence type="inferred from homology"/>
<evidence type="ECO:0000256" key="1">
    <source>
        <dbReference type="ARBA" id="ARBA00004651"/>
    </source>
</evidence>
<organism evidence="11 12">
    <name type="scientific">Corynebacterium pyruviciproducens</name>
    <dbReference type="NCBI Taxonomy" id="598660"/>
    <lineage>
        <taxon>Bacteria</taxon>
        <taxon>Bacillati</taxon>
        <taxon>Actinomycetota</taxon>
        <taxon>Actinomycetes</taxon>
        <taxon>Mycobacteriales</taxon>
        <taxon>Corynebacteriaceae</taxon>
        <taxon>Corynebacterium</taxon>
    </lineage>
</organism>
<keyword evidence="5 10" id="KW-0472">Membrane</keyword>
<dbReference type="GO" id="GO:0005886">
    <property type="term" value="C:plasma membrane"/>
    <property type="evidence" value="ECO:0007669"/>
    <property type="project" value="UniProtKB-SubCell"/>
</dbReference>
<dbReference type="KEGG" id="cpyr:CYJ47_01830"/>
<feature type="transmembrane region" description="Helical" evidence="10">
    <location>
        <begin position="27"/>
        <end position="44"/>
    </location>
</feature>
<comment type="similarity">
    <text evidence="7 10">Belongs to the fluoride channel Fluc/FEX (TC 1.A.43) family.</text>
</comment>
<name>A0AAF0YXW5_9CORY</name>
<evidence type="ECO:0000256" key="5">
    <source>
        <dbReference type="ARBA" id="ARBA00023136"/>
    </source>
</evidence>
<comment type="subcellular location">
    <subcellularLocation>
        <location evidence="1">Cell membrane</location>
        <topology evidence="1">Multi-pass membrane protein</topology>
    </subcellularLocation>
</comment>
<feature type="transmembrane region" description="Helical" evidence="10">
    <location>
        <begin position="49"/>
        <end position="68"/>
    </location>
</feature>
<reference evidence="11" key="2">
    <citation type="submission" date="2023-10" db="EMBL/GenBank/DDBJ databases">
        <authorList>
            <person name="Choi B."/>
        </authorList>
    </citation>
    <scope>NUCLEOTIDE SEQUENCE</scope>
    <source>
        <strain evidence="11">UMB0763</strain>
    </source>
</reference>
<evidence type="ECO:0000256" key="4">
    <source>
        <dbReference type="ARBA" id="ARBA00022989"/>
    </source>
</evidence>
<evidence type="ECO:0000256" key="7">
    <source>
        <dbReference type="ARBA" id="ARBA00035120"/>
    </source>
</evidence>
<evidence type="ECO:0000256" key="8">
    <source>
        <dbReference type="ARBA" id="ARBA00035585"/>
    </source>
</evidence>
<dbReference type="Proteomes" id="UP000234560">
    <property type="component" value="Chromosome"/>
</dbReference>
<evidence type="ECO:0000256" key="2">
    <source>
        <dbReference type="ARBA" id="ARBA00022475"/>
    </source>
</evidence>
<evidence type="ECO:0000313" key="12">
    <source>
        <dbReference type="Proteomes" id="UP000234560"/>
    </source>
</evidence>
<evidence type="ECO:0000313" key="11">
    <source>
        <dbReference type="EMBL" id="WOT02535.1"/>
    </source>
</evidence>
<keyword evidence="6" id="KW-0406">Ion transport</keyword>
<comment type="function">
    <text evidence="9">Fluoride-specific ion channel. Important for reducing fluoride concentration in the cell, thus reducing its toxicity.</text>
</comment>
<keyword evidence="4 10" id="KW-1133">Transmembrane helix</keyword>
<comment type="catalytic activity">
    <reaction evidence="8">
        <text>fluoride(in) = fluoride(out)</text>
        <dbReference type="Rhea" id="RHEA:76159"/>
        <dbReference type="ChEBI" id="CHEBI:17051"/>
    </reaction>
    <physiologicalReaction direction="left-to-right" evidence="8">
        <dbReference type="Rhea" id="RHEA:76160"/>
    </physiologicalReaction>
</comment>
<evidence type="ECO:0000256" key="10">
    <source>
        <dbReference type="RuleBase" id="RU004340"/>
    </source>
</evidence>
<evidence type="ECO:0000256" key="6">
    <source>
        <dbReference type="ARBA" id="ARBA00023303"/>
    </source>
</evidence>
<evidence type="ECO:0000256" key="9">
    <source>
        <dbReference type="ARBA" id="ARBA00049940"/>
    </source>
</evidence>
<keyword evidence="2 10" id="KW-1003">Cell membrane</keyword>
<evidence type="ECO:0000256" key="3">
    <source>
        <dbReference type="ARBA" id="ARBA00022692"/>
    </source>
</evidence>
<keyword evidence="3 10" id="KW-0812">Transmembrane</keyword>
<dbReference type="Pfam" id="PF02537">
    <property type="entry name" value="CRCB"/>
    <property type="match status" value="1"/>
</dbReference>
<dbReference type="AlphaFoldDB" id="A0AAF0YXW5"/>
<dbReference type="RefSeq" id="WP_101679401.1">
    <property type="nucleotide sequence ID" value="NZ_CAMIHY010000068.1"/>
</dbReference>
<dbReference type="GO" id="GO:0034220">
    <property type="term" value="P:monoatomic ion transmembrane transport"/>
    <property type="evidence" value="ECO:0007669"/>
    <property type="project" value="UniProtKB-KW"/>
</dbReference>
<dbReference type="InterPro" id="IPR003691">
    <property type="entry name" value="FluC"/>
</dbReference>
<gene>
    <name evidence="11" type="ORF">CYJ47_01830</name>
</gene>
<dbReference type="EMBL" id="CP136958">
    <property type="protein sequence ID" value="WOT02535.1"/>
    <property type="molecule type" value="Genomic_DNA"/>
</dbReference>
<keyword evidence="6" id="KW-0407">Ion channel</keyword>
<keyword evidence="6" id="KW-0813">Transport</keyword>
<sequence>MNALLIAAAAGLGAVVRYLITLLPLASSWELIAINAVGCLLIGWKPQPAWWSTGFLGGFTSFSTYMLVSYMDSSLAYLVVAASVCIVAWFVGDALGGKK</sequence>
<protein>
    <recommendedName>
        <fullName evidence="10">Fluoride-specific ion channel</fullName>
    </recommendedName>
</protein>
<accession>A0AAF0YXW5</accession>
<feature type="transmembrane region" description="Helical" evidence="10">
    <location>
        <begin position="74"/>
        <end position="92"/>
    </location>
</feature>